<dbReference type="Proteomes" id="UP000032141">
    <property type="component" value="Chromosome C5"/>
</dbReference>
<organism evidence="1 2">
    <name type="scientific">Brassica oleracea var. oleracea</name>
    <dbReference type="NCBI Taxonomy" id="109376"/>
    <lineage>
        <taxon>Eukaryota</taxon>
        <taxon>Viridiplantae</taxon>
        <taxon>Streptophyta</taxon>
        <taxon>Embryophyta</taxon>
        <taxon>Tracheophyta</taxon>
        <taxon>Spermatophyta</taxon>
        <taxon>Magnoliopsida</taxon>
        <taxon>eudicotyledons</taxon>
        <taxon>Gunneridae</taxon>
        <taxon>Pentapetalae</taxon>
        <taxon>rosids</taxon>
        <taxon>malvids</taxon>
        <taxon>Brassicales</taxon>
        <taxon>Brassicaceae</taxon>
        <taxon>Brassiceae</taxon>
        <taxon>Brassica</taxon>
    </lineage>
</organism>
<sequence length="182" mass="20096">MSVLGDVVVRISGAIVGIYAWERELHGHLDQGDLIRERSIGVGSGLLFRIGEATPGSLSNHGLHGVEPIGEHLVEVSDHRRVHSRRSVLCFLIRLRCVSSQRRSWEVRACPGIGCFQSWHRANLSPESTLLVACRVKGLVFVSEGSGTPMKARDWSLLEFNATRLLDFADRRFASGVRLLSG</sequence>
<evidence type="ECO:0000313" key="2">
    <source>
        <dbReference type="Proteomes" id="UP000032141"/>
    </source>
</evidence>
<dbReference type="EnsemblPlants" id="Bo5g121180.1">
    <property type="protein sequence ID" value="Bo5g121180.1"/>
    <property type="gene ID" value="Bo5g121180"/>
</dbReference>
<accession>A0A0D3CJ24</accession>
<proteinExistence type="predicted"/>
<protein>
    <submittedName>
        <fullName evidence="1">Uncharacterized protein</fullName>
    </submittedName>
</protein>
<evidence type="ECO:0000313" key="1">
    <source>
        <dbReference type="EnsemblPlants" id="Bo5g121180.1"/>
    </source>
</evidence>
<dbReference type="Gramene" id="Bo5g121180.1">
    <property type="protein sequence ID" value="Bo5g121180.1"/>
    <property type="gene ID" value="Bo5g121180"/>
</dbReference>
<name>A0A0D3CJ24_BRAOL</name>
<reference evidence="1 2" key="1">
    <citation type="journal article" date="2014" name="Genome Biol.">
        <title>Transcriptome and methylome profiling reveals relics of genome dominance in the mesopolyploid Brassica oleracea.</title>
        <authorList>
            <person name="Parkin I.A."/>
            <person name="Koh C."/>
            <person name="Tang H."/>
            <person name="Robinson S.J."/>
            <person name="Kagale S."/>
            <person name="Clarke W.E."/>
            <person name="Town C.D."/>
            <person name="Nixon J."/>
            <person name="Krishnakumar V."/>
            <person name="Bidwell S.L."/>
            <person name="Denoeud F."/>
            <person name="Belcram H."/>
            <person name="Links M.G."/>
            <person name="Just J."/>
            <person name="Clarke C."/>
            <person name="Bender T."/>
            <person name="Huebert T."/>
            <person name="Mason A.S."/>
            <person name="Pires J.C."/>
            <person name="Barker G."/>
            <person name="Moore J."/>
            <person name="Walley P.G."/>
            <person name="Manoli S."/>
            <person name="Batley J."/>
            <person name="Edwards D."/>
            <person name="Nelson M.N."/>
            <person name="Wang X."/>
            <person name="Paterson A.H."/>
            <person name="King G."/>
            <person name="Bancroft I."/>
            <person name="Chalhoub B."/>
            <person name="Sharpe A.G."/>
        </authorList>
    </citation>
    <scope>NUCLEOTIDE SEQUENCE</scope>
    <source>
        <strain evidence="1 2">cv. TO1000</strain>
    </source>
</reference>
<keyword evidence="2" id="KW-1185">Reference proteome</keyword>
<reference evidence="1" key="2">
    <citation type="submission" date="2015-03" db="UniProtKB">
        <authorList>
            <consortium name="EnsemblPlants"/>
        </authorList>
    </citation>
    <scope>IDENTIFICATION</scope>
</reference>
<dbReference type="HOGENOM" id="CLU_1484002_0_0_1"/>
<dbReference type="AlphaFoldDB" id="A0A0D3CJ24"/>